<name>A0AA38IYM6_9CUCU</name>
<dbReference type="EMBL" id="JALNTZ010000002">
    <property type="protein sequence ID" value="KAJ3663796.1"/>
    <property type="molecule type" value="Genomic_DNA"/>
</dbReference>
<evidence type="ECO:0000313" key="2">
    <source>
        <dbReference type="EMBL" id="KAJ3663796.1"/>
    </source>
</evidence>
<reference evidence="2" key="1">
    <citation type="journal article" date="2023" name="G3 (Bethesda)">
        <title>Whole genome assemblies of Zophobas morio and Tenebrio molitor.</title>
        <authorList>
            <person name="Kaur S."/>
            <person name="Stinson S.A."/>
            <person name="diCenzo G.C."/>
        </authorList>
    </citation>
    <scope>NUCLEOTIDE SEQUENCE</scope>
    <source>
        <strain evidence="2">QUZm001</strain>
    </source>
</reference>
<dbReference type="Proteomes" id="UP001168821">
    <property type="component" value="Unassembled WGS sequence"/>
</dbReference>
<accession>A0AA38IYM6</accession>
<organism evidence="2 3">
    <name type="scientific">Zophobas morio</name>
    <dbReference type="NCBI Taxonomy" id="2755281"/>
    <lineage>
        <taxon>Eukaryota</taxon>
        <taxon>Metazoa</taxon>
        <taxon>Ecdysozoa</taxon>
        <taxon>Arthropoda</taxon>
        <taxon>Hexapoda</taxon>
        <taxon>Insecta</taxon>
        <taxon>Pterygota</taxon>
        <taxon>Neoptera</taxon>
        <taxon>Endopterygota</taxon>
        <taxon>Coleoptera</taxon>
        <taxon>Polyphaga</taxon>
        <taxon>Cucujiformia</taxon>
        <taxon>Tenebrionidae</taxon>
        <taxon>Zophobas</taxon>
    </lineage>
</organism>
<evidence type="ECO:0000256" key="1">
    <source>
        <dbReference type="SAM" id="MobiDB-lite"/>
    </source>
</evidence>
<dbReference type="AlphaFoldDB" id="A0AA38IYM6"/>
<sequence length="88" mass="9267">MPPTKQNRPLSPPPCHPRGDQFHTSSSSLARAFPLAAILRQSGRSDQRVSVHRRDVTAAAAARIPPPPVDRGAPPAARTGSTAAAVRT</sequence>
<keyword evidence="3" id="KW-1185">Reference proteome</keyword>
<protein>
    <submittedName>
        <fullName evidence="2">Uncharacterized protein</fullName>
    </submittedName>
</protein>
<comment type="caution">
    <text evidence="2">The sequence shown here is derived from an EMBL/GenBank/DDBJ whole genome shotgun (WGS) entry which is preliminary data.</text>
</comment>
<proteinExistence type="predicted"/>
<gene>
    <name evidence="2" type="ORF">Zmor_008021</name>
</gene>
<feature type="region of interest" description="Disordered" evidence="1">
    <location>
        <begin position="1"/>
        <end position="28"/>
    </location>
</feature>
<evidence type="ECO:0000313" key="3">
    <source>
        <dbReference type="Proteomes" id="UP001168821"/>
    </source>
</evidence>
<feature type="region of interest" description="Disordered" evidence="1">
    <location>
        <begin position="59"/>
        <end position="88"/>
    </location>
</feature>